<comment type="caution">
    <text evidence="1">The sequence shown here is derived from an EMBL/GenBank/DDBJ whole genome shotgun (WGS) entry which is preliminary data.</text>
</comment>
<evidence type="ECO:0000313" key="1">
    <source>
        <dbReference type="EMBL" id="KKM87449.1"/>
    </source>
</evidence>
<gene>
    <name evidence="1" type="ORF">LCGC14_1268740</name>
</gene>
<accession>A0A0F9KYN7</accession>
<reference evidence="1" key="1">
    <citation type="journal article" date="2015" name="Nature">
        <title>Complex archaea that bridge the gap between prokaryotes and eukaryotes.</title>
        <authorList>
            <person name="Spang A."/>
            <person name="Saw J.H."/>
            <person name="Jorgensen S.L."/>
            <person name="Zaremba-Niedzwiedzka K."/>
            <person name="Martijn J."/>
            <person name="Lind A.E."/>
            <person name="van Eijk R."/>
            <person name="Schleper C."/>
            <person name="Guy L."/>
            <person name="Ettema T.J."/>
        </authorList>
    </citation>
    <scope>NUCLEOTIDE SEQUENCE</scope>
</reference>
<dbReference type="EMBL" id="LAZR01007099">
    <property type="protein sequence ID" value="KKM87449.1"/>
    <property type="molecule type" value="Genomic_DNA"/>
</dbReference>
<sequence>MIRRRIYNENSEVTDLSVIKEASASGMFKDISGYLMTSAGISLTDTEIESLEIKCKYWFDLACLHGAVEHGDCLKKVMTNE</sequence>
<dbReference type="AlphaFoldDB" id="A0A0F9KYN7"/>
<organism evidence="1">
    <name type="scientific">marine sediment metagenome</name>
    <dbReference type="NCBI Taxonomy" id="412755"/>
    <lineage>
        <taxon>unclassified sequences</taxon>
        <taxon>metagenomes</taxon>
        <taxon>ecological metagenomes</taxon>
    </lineage>
</organism>
<protein>
    <submittedName>
        <fullName evidence="1">Uncharacterized protein</fullName>
    </submittedName>
</protein>
<proteinExistence type="predicted"/>
<name>A0A0F9KYN7_9ZZZZ</name>